<dbReference type="AlphaFoldDB" id="A0AAJ2HE01"/>
<gene>
    <name evidence="2" type="ORF">KZC50_09460</name>
</gene>
<keyword evidence="1" id="KW-1133">Transmembrane helix</keyword>
<evidence type="ECO:0000313" key="3">
    <source>
        <dbReference type="Proteomes" id="UP001183582"/>
    </source>
</evidence>
<evidence type="ECO:0000256" key="1">
    <source>
        <dbReference type="SAM" id="Phobius"/>
    </source>
</evidence>
<protein>
    <submittedName>
        <fullName evidence="2">Uncharacterized protein</fullName>
    </submittedName>
</protein>
<sequence>MIGYAVVVIAQTIVLPIVSGAVELAVAGGDPLLVFAKWWVFWGVGTRLLLAGLTQVSGKGATTRILGGTTPSVQETQLTRELGVANIAMGTAGLLALVPGWALPVGIAGALFLLFAGLMHVTKTGKNPQEQVATWTDLIVGVAVLVPAVIVLIRILAGGATS</sequence>
<name>A0AAJ2HE01_9MICO</name>
<feature type="transmembrane region" description="Helical" evidence="1">
    <location>
        <begin position="138"/>
        <end position="157"/>
    </location>
</feature>
<proteinExistence type="predicted"/>
<feature type="transmembrane region" description="Helical" evidence="1">
    <location>
        <begin position="94"/>
        <end position="118"/>
    </location>
</feature>
<dbReference type="Proteomes" id="UP001183582">
    <property type="component" value="Unassembled WGS sequence"/>
</dbReference>
<dbReference type="GeneID" id="301458457"/>
<dbReference type="EMBL" id="JAHWXH010000001">
    <property type="protein sequence ID" value="MDS0245835.1"/>
    <property type="molecule type" value="Genomic_DNA"/>
</dbReference>
<dbReference type="RefSeq" id="WP_053547936.1">
    <property type="nucleotide sequence ID" value="NZ_BAAAGR010000006.1"/>
</dbReference>
<keyword evidence="1" id="KW-0472">Membrane</keyword>
<accession>A0AAJ2HE01</accession>
<keyword evidence="1" id="KW-0812">Transmembrane</keyword>
<evidence type="ECO:0000313" key="2">
    <source>
        <dbReference type="EMBL" id="MDS0245835.1"/>
    </source>
</evidence>
<comment type="caution">
    <text evidence="2">The sequence shown here is derived from an EMBL/GenBank/DDBJ whole genome shotgun (WGS) entry which is preliminary data.</text>
</comment>
<organism evidence="2 3">
    <name type="scientific">Microbacterium aurantiacum</name>
    <dbReference type="NCBI Taxonomy" id="162393"/>
    <lineage>
        <taxon>Bacteria</taxon>
        <taxon>Bacillati</taxon>
        <taxon>Actinomycetota</taxon>
        <taxon>Actinomycetes</taxon>
        <taxon>Micrococcales</taxon>
        <taxon>Microbacteriaceae</taxon>
        <taxon>Microbacterium</taxon>
    </lineage>
</organism>
<reference evidence="2 3" key="1">
    <citation type="submission" date="2021-06" db="EMBL/GenBank/DDBJ databases">
        <title>Genome-based taxonomic framework of Microbacterium strains isolated from marine environment, the description of four new species and reclassification of four preexisting species.</title>
        <authorList>
            <person name="Lee S.D."/>
            <person name="Kim S.-M."/>
            <person name="Byeon Y.-S."/>
            <person name="Yang H.L."/>
            <person name="Kim I.S."/>
        </authorList>
    </citation>
    <scope>NUCLEOTIDE SEQUENCE [LARGE SCALE GENOMIC DNA]</scope>
    <source>
        <strain evidence="2 3">KACC 20514</strain>
    </source>
</reference>